<evidence type="ECO:0000256" key="6">
    <source>
        <dbReference type="ARBA" id="ARBA00022759"/>
    </source>
</evidence>
<dbReference type="RefSeq" id="WP_238142663.1">
    <property type="nucleotide sequence ID" value="NZ_BSDW01000001.1"/>
</dbReference>
<dbReference type="GO" id="GO:0004521">
    <property type="term" value="F:RNA endonuclease activity"/>
    <property type="evidence" value="ECO:0007669"/>
    <property type="project" value="UniProtKB-UniRule"/>
</dbReference>
<evidence type="ECO:0000256" key="8">
    <source>
        <dbReference type="ARBA" id="ARBA00022833"/>
    </source>
</evidence>
<dbReference type="AlphaFoldDB" id="A0A0U9HMI4"/>
<evidence type="ECO:0000256" key="1">
    <source>
        <dbReference type="ARBA" id="ARBA00010875"/>
    </source>
</evidence>
<dbReference type="Pfam" id="PF02130">
    <property type="entry name" value="YbeY"/>
    <property type="match status" value="1"/>
</dbReference>
<proteinExistence type="inferred from homology"/>
<dbReference type="InterPro" id="IPR002036">
    <property type="entry name" value="YbeY"/>
</dbReference>
<evidence type="ECO:0000256" key="7">
    <source>
        <dbReference type="ARBA" id="ARBA00022801"/>
    </source>
</evidence>
<keyword evidence="7 9" id="KW-0378">Hydrolase</keyword>
<keyword evidence="8 9" id="KW-0862">Zinc</keyword>
<evidence type="ECO:0000313" key="11">
    <source>
        <dbReference type="Proteomes" id="UP000062160"/>
    </source>
</evidence>
<dbReference type="GO" id="GO:0005737">
    <property type="term" value="C:cytoplasm"/>
    <property type="evidence" value="ECO:0007669"/>
    <property type="project" value="UniProtKB-SubCell"/>
</dbReference>
<keyword evidence="3 9" id="KW-0698">rRNA processing</keyword>
<protein>
    <recommendedName>
        <fullName evidence="9">Endoribonuclease YbeY</fullName>
        <ecNumber evidence="9">3.1.-.-</ecNumber>
    </recommendedName>
</protein>
<feature type="binding site" evidence="9">
    <location>
        <position position="124"/>
    </location>
    <ligand>
        <name>Zn(2+)</name>
        <dbReference type="ChEBI" id="CHEBI:29105"/>
        <note>catalytic</note>
    </ligand>
</feature>
<evidence type="ECO:0000313" key="10">
    <source>
        <dbReference type="EMBL" id="GAQ25539.1"/>
    </source>
</evidence>
<keyword evidence="11" id="KW-1185">Reference proteome</keyword>
<feature type="binding site" evidence="9">
    <location>
        <position position="128"/>
    </location>
    <ligand>
        <name>Zn(2+)</name>
        <dbReference type="ChEBI" id="CHEBI:29105"/>
        <note>catalytic</note>
    </ligand>
</feature>
<dbReference type="Proteomes" id="UP000062160">
    <property type="component" value="Unassembled WGS sequence"/>
</dbReference>
<evidence type="ECO:0000256" key="9">
    <source>
        <dbReference type="HAMAP-Rule" id="MF_00009"/>
    </source>
</evidence>
<dbReference type="PANTHER" id="PTHR46986">
    <property type="entry name" value="ENDORIBONUCLEASE YBEY, CHLOROPLASTIC"/>
    <property type="match status" value="1"/>
</dbReference>
<dbReference type="GO" id="GO:0008270">
    <property type="term" value="F:zinc ion binding"/>
    <property type="evidence" value="ECO:0007669"/>
    <property type="project" value="UniProtKB-UniRule"/>
</dbReference>
<dbReference type="InterPro" id="IPR020549">
    <property type="entry name" value="YbeY_CS"/>
</dbReference>
<dbReference type="GO" id="GO:0006364">
    <property type="term" value="P:rRNA processing"/>
    <property type="evidence" value="ECO:0007669"/>
    <property type="project" value="UniProtKB-UniRule"/>
</dbReference>
<evidence type="ECO:0000256" key="3">
    <source>
        <dbReference type="ARBA" id="ARBA00022552"/>
    </source>
</evidence>
<organism evidence="10">
    <name type="scientific">Tepidanaerobacter syntrophicus</name>
    <dbReference type="NCBI Taxonomy" id="224999"/>
    <lineage>
        <taxon>Bacteria</taxon>
        <taxon>Bacillati</taxon>
        <taxon>Bacillota</taxon>
        <taxon>Clostridia</taxon>
        <taxon>Thermosediminibacterales</taxon>
        <taxon>Tepidanaerobacteraceae</taxon>
        <taxon>Tepidanaerobacter</taxon>
    </lineage>
</organism>
<keyword evidence="6 9" id="KW-0255">Endonuclease</keyword>
<comment type="subcellular location">
    <subcellularLocation>
        <location evidence="9">Cytoplasm</location>
    </subcellularLocation>
</comment>
<comment type="function">
    <text evidence="9">Single strand-specific metallo-endoribonuclease involved in late-stage 70S ribosome quality control and in maturation of the 3' terminus of the 16S rRNA.</text>
</comment>
<gene>
    <name evidence="9" type="primary">ybeY</name>
    <name evidence="10" type="ORF">TSYNT_867</name>
</gene>
<dbReference type="HAMAP" id="MF_00009">
    <property type="entry name" value="Endoribonucl_YbeY"/>
    <property type="match status" value="1"/>
</dbReference>
<dbReference type="STRING" id="224999.GCA_001485475_01569"/>
<evidence type="ECO:0000256" key="4">
    <source>
        <dbReference type="ARBA" id="ARBA00022722"/>
    </source>
</evidence>
<feature type="binding site" evidence="9">
    <location>
        <position position="134"/>
    </location>
    <ligand>
        <name>Zn(2+)</name>
        <dbReference type="ChEBI" id="CHEBI:29105"/>
        <note>catalytic</note>
    </ligand>
</feature>
<dbReference type="EMBL" id="DF977002">
    <property type="protein sequence ID" value="GAQ25539.1"/>
    <property type="molecule type" value="Genomic_DNA"/>
</dbReference>
<dbReference type="GO" id="GO:0004222">
    <property type="term" value="F:metalloendopeptidase activity"/>
    <property type="evidence" value="ECO:0007669"/>
    <property type="project" value="InterPro"/>
</dbReference>
<keyword evidence="5 9" id="KW-0479">Metal-binding</keyword>
<reference evidence="10" key="1">
    <citation type="journal article" date="2016" name="Genome Announc.">
        <title>Draft Genome Sequence of the Syntrophic Lactate-Degrading Bacterium Tepidanaerobacter syntrophicus JLT.</title>
        <authorList>
            <person name="Matsuura N."/>
            <person name="Ohashi A."/>
            <person name="Tourlousse D.M."/>
            <person name="Sekiguchi Y."/>
        </authorList>
    </citation>
    <scope>NUCLEOTIDE SEQUENCE [LARGE SCALE GENOMIC DNA]</scope>
    <source>
        <strain evidence="10">JL</strain>
    </source>
</reference>
<dbReference type="Gene3D" id="3.40.390.30">
    <property type="entry name" value="Metalloproteases ('zincins'), catalytic domain"/>
    <property type="match status" value="1"/>
</dbReference>
<keyword evidence="2 9" id="KW-0690">Ribosome biogenesis</keyword>
<dbReference type="EC" id="3.1.-.-" evidence="9"/>
<comment type="cofactor">
    <cofactor evidence="9">
        <name>Zn(2+)</name>
        <dbReference type="ChEBI" id="CHEBI:29105"/>
    </cofactor>
    <text evidence="9">Binds 1 zinc ion.</text>
</comment>
<dbReference type="InterPro" id="IPR023091">
    <property type="entry name" value="MetalPrtase_cat_dom_sf_prd"/>
</dbReference>
<evidence type="ECO:0000256" key="5">
    <source>
        <dbReference type="ARBA" id="ARBA00022723"/>
    </source>
</evidence>
<comment type="similarity">
    <text evidence="1 9">Belongs to the endoribonuclease YbeY family.</text>
</comment>
<dbReference type="PANTHER" id="PTHR46986:SF1">
    <property type="entry name" value="ENDORIBONUCLEASE YBEY, CHLOROPLASTIC"/>
    <property type="match status" value="1"/>
</dbReference>
<keyword evidence="9" id="KW-0963">Cytoplasm</keyword>
<sequence length="158" mass="17854">MMADVIINNMQNKIEVSKELEDLIAKVINAALLAENVSGDVEVSIVLVDDEYIQNLNKNYRSIDAPTDVLSFAMRESVDESDISFECEEEELLGDVVISLERARSQAEEYGHSIEREIGFLVTHGILHLLGYDHETESERAVMRNKEEKILESIGLTR</sequence>
<name>A0A0U9HMI4_9FIRM</name>
<dbReference type="PROSITE" id="PS01306">
    <property type="entry name" value="UPF0054"/>
    <property type="match status" value="1"/>
</dbReference>
<accession>A0A0U9HMI4</accession>
<keyword evidence="4 9" id="KW-0540">Nuclease</keyword>
<dbReference type="NCBIfam" id="TIGR00043">
    <property type="entry name" value="rRNA maturation RNase YbeY"/>
    <property type="match status" value="1"/>
</dbReference>
<evidence type="ECO:0000256" key="2">
    <source>
        <dbReference type="ARBA" id="ARBA00022517"/>
    </source>
</evidence>
<dbReference type="SUPFAM" id="SSF55486">
    <property type="entry name" value="Metalloproteases ('zincins'), catalytic domain"/>
    <property type="match status" value="1"/>
</dbReference>